<evidence type="ECO:0000313" key="6">
    <source>
        <dbReference type="EMBL" id="PVD19752.1"/>
    </source>
</evidence>
<feature type="compositionally biased region" description="Polar residues" evidence="5">
    <location>
        <begin position="1"/>
        <end position="19"/>
    </location>
</feature>
<comment type="subunit">
    <text evidence="4">Heterotetramer; composed of 2 small (MOCS2A) and 2 large (MOCS2B) subunits.</text>
</comment>
<dbReference type="SUPFAM" id="SSF54690">
    <property type="entry name" value="Molybdopterin synthase subunit MoaE"/>
    <property type="match status" value="1"/>
</dbReference>
<evidence type="ECO:0000256" key="5">
    <source>
        <dbReference type="SAM" id="MobiDB-lite"/>
    </source>
</evidence>
<dbReference type="Gene3D" id="3.90.1170.40">
    <property type="entry name" value="Molybdopterin biosynthesis MoaE subunit"/>
    <property type="match status" value="1"/>
</dbReference>
<dbReference type="InterPro" id="IPR036563">
    <property type="entry name" value="MoaE_sf"/>
</dbReference>
<dbReference type="HAMAP" id="MF_03052">
    <property type="entry name" value="MOC2B"/>
    <property type="match status" value="1"/>
</dbReference>
<keyword evidence="7" id="KW-1185">Reference proteome</keyword>
<evidence type="ECO:0000256" key="1">
    <source>
        <dbReference type="ARBA" id="ARBA00022490"/>
    </source>
</evidence>
<dbReference type="Pfam" id="PF02391">
    <property type="entry name" value="MoaE"/>
    <property type="match status" value="1"/>
</dbReference>
<evidence type="ECO:0000256" key="3">
    <source>
        <dbReference type="ARBA" id="ARBA00023150"/>
    </source>
</evidence>
<comment type="function">
    <text evidence="4">Catalytic subunit of the molybdopterin synthase complex, a complex that catalyzes the conversion of precursor Z into molybdopterin. Acts by mediating the incorporation of 2 sulfur atoms from thiocarboxylated MOCS2A into precursor Z to generate a dithiolene group.</text>
</comment>
<keyword evidence="2 4" id="KW-0808">Transferase</keyword>
<keyword evidence="1 4" id="KW-0963">Cytoplasm</keyword>
<dbReference type="EC" id="2.8.1.12" evidence="4"/>
<dbReference type="AlphaFoldDB" id="A0A2T7NF48"/>
<feature type="binding site" evidence="4">
    <location>
        <begin position="155"/>
        <end position="157"/>
    </location>
    <ligand>
        <name>substrate</name>
    </ligand>
</feature>
<dbReference type="GO" id="GO:0030366">
    <property type="term" value="F:molybdopterin synthase activity"/>
    <property type="evidence" value="ECO:0007669"/>
    <property type="project" value="UniProtKB-UniRule"/>
</dbReference>
<dbReference type="Proteomes" id="UP000245119">
    <property type="component" value="Linkage Group LG13"/>
</dbReference>
<dbReference type="InterPro" id="IPR028888">
    <property type="entry name" value="MOCS2B_euk"/>
</dbReference>
<gene>
    <name evidence="6" type="ORF">C0Q70_20243</name>
</gene>
<proteinExistence type="inferred from homology"/>
<dbReference type="UniPathway" id="UPA00344"/>
<comment type="similarity">
    <text evidence="4">Belongs to the MoaE family. MOCS2B subfamily.</text>
</comment>
<dbReference type="InterPro" id="IPR003448">
    <property type="entry name" value="Mopterin_biosynth_MoaE"/>
</dbReference>
<evidence type="ECO:0000313" key="7">
    <source>
        <dbReference type="Proteomes" id="UP000245119"/>
    </source>
</evidence>
<dbReference type="PANTHER" id="PTHR23404">
    <property type="entry name" value="MOLYBDOPTERIN SYNTHASE RELATED"/>
    <property type="match status" value="1"/>
</dbReference>
<accession>A0A2T7NF48</accession>
<reference evidence="6 7" key="1">
    <citation type="submission" date="2018-04" db="EMBL/GenBank/DDBJ databases">
        <title>The genome of golden apple snail Pomacea canaliculata provides insight into stress tolerance and invasive adaptation.</title>
        <authorList>
            <person name="Liu C."/>
            <person name="Liu B."/>
            <person name="Ren Y."/>
            <person name="Zhang Y."/>
            <person name="Wang H."/>
            <person name="Li S."/>
            <person name="Jiang F."/>
            <person name="Yin L."/>
            <person name="Zhang G."/>
            <person name="Qian W."/>
            <person name="Fan W."/>
        </authorList>
    </citation>
    <scope>NUCLEOTIDE SEQUENCE [LARGE SCALE GENOMIC DNA]</scope>
    <source>
        <strain evidence="6">SZHN2017</strain>
        <tissue evidence="6">Muscle</tissue>
    </source>
</reference>
<dbReference type="GO" id="GO:1990140">
    <property type="term" value="C:molybdopterin synthase complex"/>
    <property type="evidence" value="ECO:0007669"/>
    <property type="project" value="UniProtKB-UniRule"/>
</dbReference>
<comment type="pathway">
    <text evidence="4">Cofactor biosynthesis; molybdopterin biosynthesis.</text>
</comment>
<name>A0A2T7NF48_POMCA</name>
<dbReference type="STRING" id="400727.A0A2T7NF48"/>
<comment type="subcellular location">
    <subcellularLocation>
        <location evidence="4">Cytoplasm</location>
    </subcellularLocation>
</comment>
<organism evidence="6 7">
    <name type="scientific">Pomacea canaliculata</name>
    <name type="common">Golden apple snail</name>
    <dbReference type="NCBI Taxonomy" id="400727"/>
    <lineage>
        <taxon>Eukaryota</taxon>
        <taxon>Metazoa</taxon>
        <taxon>Spiralia</taxon>
        <taxon>Lophotrochozoa</taxon>
        <taxon>Mollusca</taxon>
        <taxon>Gastropoda</taxon>
        <taxon>Caenogastropoda</taxon>
        <taxon>Architaenioglossa</taxon>
        <taxon>Ampullarioidea</taxon>
        <taxon>Ampullariidae</taxon>
        <taxon>Pomacea</taxon>
    </lineage>
</organism>
<dbReference type="EMBL" id="PZQS01000013">
    <property type="protein sequence ID" value="PVD19752.1"/>
    <property type="molecule type" value="Genomic_DNA"/>
</dbReference>
<feature type="binding site" evidence="4">
    <location>
        <position position="148"/>
    </location>
    <ligand>
        <name>substrate</name>
    </ligand>
</feature>
<keyword evidence="3 4" id="KW-0501">Molybdenum cofactor biosynthesis</keyword>
<comment type="catalytic activity">
    <reaction evidence="4">
        <text>2 [molybdopterin-synthase sulfur-carrier protein]-C-terminal-Gly-aminoethanethioate + cyclic pyranopterin phosphate + H2O = molybdopterin + 2 [molybdopterin-synthase sulfur-carrier protein]-C-terminal Gly-Gly + 2 H(+)</text>
        <dbReference type="Rhea" id="RHEA:26333"/>
        <dbReference type="Rhea" id="RHEA-COMP:12202"/>
        <dbReference type="Rhea" id="RHEA-COMP:19907"/>
        <dbReference type="ChEBI" id="CHEBI:15377"/>
        <dbReference type="ChEBI" id="CHEBI:15378"/>
        <dbReference type="ChEBI" id="CHEBI:58698"/>
        <dbReference type="ChEBI" id="CHEBI:59648"/>
        <dbReference type="ChEBI" id="CHEBI:90778"/>
        <dbReference type="ChEBI" id="CHEBI:232372"/>
        <dbReference type="EC" id="2.8.1.12"/>
    </reaction>
</comment>
<feature type="region of interest" description="Disordered" evidence="5">
    <location>
        <begin position="1"/>
        <end position="29"/>
    </location>
</feature>
<comment type="caution">
    <text evidence="6">The sequence shown here is derived from an EMBL/GenBank/DDBJ whole genome shotgun (WGS) entry which is preliminary data.</text>
</comment>
<dbReference type="OrthoDB" id="5531344at2759"/>
<feature type="compositionally biased region" description="Basic and acidic residues" evidence="5">
    <location>
        <begin position="20"/>
        <end position="29"/>
    </location>
</feature>
<protein>
    <recommendedName>
        <fullName evidence="4">Molybdopterin synthase catalytic subunit</fullName>
        <ecNumber evidence="4">2.8.1.12</ecNumber>
    </recommendedName>
    <alternativeName>
        <fullName evidence="4">Molybdenum cofactor synthesis protein 2 large subunit</fullName>
    </alternativeName>
    <alternativeName>
        <fullName evidence="4">Molybdenum cofactor synthesis protein 2B</fullName>
        <shortName evidence="4">MOCS2B</shortName>
    </alternativeName>
</protein>
<sequence length="178" mass="19982">MHTTRTSLPDITKMSGSLDKTNESDNSKHQVGEDFVDVVEGKLSIENITSRATSPSAGAIGLFVGTTRNHFEGKEVLRLEYEAYMPMAKKKMLETCQLVRSQWNVENIVMVHRIGEVPVMEASIIIAISASHRKEALEAVHFAIDSVKATVPIWKKEVYNDATSSWKENRECTWISKD</sequence>
<dbReference type="CDD" id="cd00756">
    <property type="entry name" value="MoaE"/>
    <property type="match status" value="1"/>
</dbReference>
<dbReference type="FunFam" id="3.90.1170.40:FF:000002">
    <property type="entry name" value="Molybdopterin synthase catalytic subunit"/>
    <property type="match status" value="1"/>
</dbReference>
<evidence type="ECO:0000256" key="4">
    <source>
        <dbReference type="HAMAP-Rule" id="MF_03052"/>
    </source>
</evidence>
<evidence type="ECO:0000256" key="2">
    <source>
        <dbReference type="ARBA" id="ARBA00022679"/>
    </source>
</evidence>
<dbReference type="GO" id="GO:0006777">
    <property type="term" value="P:Mo-molybdopterin cofactor biosynthetic process"/>
    <property type="evidence" value="ECO:0007669"/>
    <property type="project" value="UniProtKB-UniRule"/>
</dbReference>
<feature type="binding site" evidence="4">
    <location>
        <begin position="132"/>
        <end position="133"/>
    </location>
    <ligand>
        <name>substrate</name>
    </ligand>
</feature>